<name>A0A077R860_9BASI</name>
<dbReference type="PANTHER" id="PTHR12874">
    <property type="entry name" value="F-BOX ONLY PROTEIN 48-RELATED"/>
    <property type="match status" value="1"/>
</dbReference>
<feature type="domain" description="F-box protein Hrt3/FBXO9 C-terminal" evidence="3">
    <location>
        <begin position="660"/>
        <end position="822"/>
    </location>
</feature>
<feature type="compositionally biased region" description="Polar residues" evidence="2">
    <location>
        <begin position="98"/>
        <end position="119"/>
    </location>
</feature>
<feature type="compositionally biased region" description="Low complexity" evidence="2">
    <location>
        <begin position="254"/>
        <end position="267"/>
    </location>
</feature>
<organism evidence="4">
    <name type="scientific">Melanopsichium pennsylvanicum 4</name>
    <dbReference type="NCBI Taxonomy" id="1398559"/>
    <lineage>
        <taxon>Eukaryota</taxon>
        <taxon>Fungi</taxon>
        <taxon>Dikarya</taxon>
        <taxon>Basidiomycota</taxon>
        <taxon>Ustilaginomycotina</taxon>
        <taxon>Ustilaginomycetes</taxon>
        <taxon>Ustilaginales</taxon>
        <taxon>Ustilaginaceae</taxon>
        <taxon>Melanopsichium</taxon>
    </lineage>
</organism>
<dbReference type="InterPro" id="IPR045464">
    <property type="entry name" value="Hrt3/FBXO9_C"/>
</dbReference>
<dbReference type="AlphaFoldDB" id="A0A077R860"/>
<feature type="compositionally biased region" description="Polar residues" evidence="2">
    <location>
        <begin position="45"/>
        <end position="70"/>
    </location>
</feature>
<evidence type="ECO:0000259" key="3">
    <source>
        <dbReference type="Pfam" id="PF19270"/>
    </source>
</evidence>
<sequence>MSLQHHRGRRSNSIMEHDNTAPSIQPHTEHMAALDDDVVQHDSEPSTLFAAQSGAQPPLESSTETGTSQREIPVDDELERFRSEWRKEVKARGHATYAQPSAVHTSATGTASNSGNSAQVKRATVPQASWSRAPQQTQVESDTSTEINGLQGEDHENEIDDQQNVSLHADTTSLPFPETEIYAPAALKYSKGAHKVSRAAAKQLKSQNDPSAPSLPSEYYPPPPSSEQIDGEPSSSVSSIANGVLHSHRDRIRASAARSSFSTSPSRPLTPKQPILTDSEASGSSSNSSQARAPRVMATPNAPALASEMTQVGMRSAVETYAHAVEMERSGQLDKALASYRRAFKLNSNADRLYHRAHLLLTDPALANTSTQQNDALLTSPAIADKVRKALDFDDHRYVAIKERQAKEAEAQARGEVYDRAEAEITALTWTQTGEKSSKLAESRPDELAKLLENLSIEGGGERDFGMVAFEPEDEEKQIPITRLPDEILLNILRMVIAPRGRRGAKVLKPKPTPEEQAAMEAATAALTGRSITASSAQIETQKVTKPSATATTNGKAENTSMAASAGRDAAIAPAETTTSTSKSLEKEKASDNPVAIAATRKQPLGIGIVLGGADWQSLEILGRTCWKFRLLTKSPSLWREIVHETYYPPILDPSLTTSTLYERHHSDWRTAFINQPRVRLNGCYIAACHYARPGLSEDAWVRVIHVVEFYRSIRFLPDGTALSLLTTDTPNETVRKLEPGLKAKGFSKGRWELFEQGLEDDEEEGRPRGPKVVLEDLRDKSMQKYAFRMVFGLRSTTRGRWNKLDLLEYYSVNLINGEVLPLPQKHSRPFHFSRVLAYGV</sequence>
<feature type="compositionally biased region" description="Polar residues" evidence="2">
    <location>
        <begin position="126"/>
        <end position="148"/>
    </location>
</feature>
<dbReference type="SUPFAM" id="SSF81383">
    <property type="entry name" value="F-box domain"/>
    <property type="match status" value="1"/>
</dbReference>
<dbReference type="EMBL" id="HG529648">
    <property type="protein sequence ID" value="CDI55438.1"/>
    <property type="molecule type" value="Genomic_DNA"/>
</dbReference>
<evidence type="ECO:0000256" key="1">
    <source>
        <dbReference type="ARBA" id="ARBA00022786"/>
    </source>
</evidence>
<feature type="compositionally biased region" description="Polar residues" evidence="2">
    <location>
        <begin position="537"/>
        <end position="563"/>
    </location>
</feature>
<feature type="region of interest" description="Disordered" evidence="2">
    <location>
        <begin position="198"/>
        <end position="239"/>
    </location>
</feature>
<feature type="compositionally biased region" description="Basic and acidic residues" evidence="2">
    <location>
        <begin position="27"/>
        <end position="44"/>
    </location>
</feature>
<keyword evidence="1" id="KW-0833">Ubl conjugation pathway</keyword>
<dbReference type="GO" id="GO:0031146">
    <property type="term" value="P:SCF-dependent proteasomal ubiquitin-dependent protein catabolic process"/>
    <property type="evidence" value="ECO:0007669"/>
    <property type="project" value="TreeGrafter"/>
</dbReference>
<feature type="region of interest" description="Disordered" evidence="2">
    <location>
        <begin position="1"/>
        <end position="149"/>
    </location>
</feature>
<accession>A0A077R860</accession>
<dbReference type="GO" id="GO:0005737">
    <property type="term" value="C:cytoplasm"/>
    <property type="evidence" value="ECO:0007669"/>
    <property type="project" value="TreeGrafter"/>
</dbReference>
<dbReference type="PANTHER" id="PTHR12874:SF9">
    <property type="entry name" value="F-BOX ONLY PROTEIN 48"/>
    <property type="match status" value="1"/>
</dbReference>
<dbReference type="Pfam" id="PF19270">
    <property type="entry name" value="FBO_C"/>
    <property type="match status" value="1"/>
</dbReference>
<dbReference type="InterPro" id="IPR036047">
    <property type="entry name" value="F-box-like_dom_sf"/>
</dbReference>
<feature type="compositionally biased region" description="Basic residues" evidence="2">
    <location>
        <begin position="1"/>
        <end position="10"/>
    </location>
</feature>
<proteinExistence type="predicted"/>
<feature type="region of interest" description="Disordered" evidence="2">
    <location>
        <begin position="537"/>
        <end position="593"/>
    </location>
</feature>
<feature type="compositionally biased region" description="Basic and acidic residues" evidence="2">
    <location>
        <begin position="79"/>
        <end position="91"/>
    </location>
</feature>
<reference evidence="4" key="1">
    <citation type="journal article" date="2014" name="Genome Biol. Evol.">
        <title>Gene Loss Rather Than Gene Gain Is Associated with a Host Jump from Monocots to Dicots in the Smut Fungus Melanopsichium pennsylvanicum.</title>
        <authorList>
            <person name="Sharma R."/>
            <person name="Mishra B."/>
            <person name="Runge F."/>
            <person name="Thines M."/>
        </authorList>
    </citation>
    <scope>NUCLEOTIDE SEQUENCE</scope>
    <source>
        <strain evidence="4">4</strain>
    </source>
</reference>
<evidence type="ECO:0000256" key="2">
    <source>
        <dbReference type="SAM" id="MobiDB-lite"/>
    </source>
</evidence>
<evidence type="ECO:0000313" key="4">
    <source>
        <dbReference type="EMBL" id="CDI55438.1"/>
    </source>
</evidence>
<protein>
    <submittedName>
        <fullName evidence="4">Related to F-box protein pof7</fullName>
    </submittedName>
</protein>
<feature type="region of interest" description="Disordered" evidence="2">
    <location>
        <begin position="253"/>
        <end position="297"/>
    </location>
</feature>
<feature type="compositionally biased region" description="Low complexity" evidence="2">
    <location>
        <begin position="279"/>
        <end position="289"/>
    </location>
</feature>
<dbReference type="GO" id="GO:0019005">
    <property type="term" value="C:SCF ubiquitin ligase complex"/>
    <property type="evidence" value="ECO:0007669"/>
    <property type="project" value="TreeGrafter"/>
</dbReference>